<dbReference type="Pfam" id="PF00588">
    <property type="entry name" value="SpoU_methylase"/>
    <property type="match status" value="1"/>
</dbReference>
<organism evidence="4 5">
    <name type="scientific">Rurimicrobium arvi</name>
    <dbReference type="NCBI Taxonomy" id="2049916"/>
    <lineage>
        <taxon>Bacteria</taxon>
        <taxon>Pseudomonadati</taxon>
        <taxon>Bacteroidota</taxon>
        <taxon>Chitinophagia</taxon>
        <taxon>Chitinophagales</taxon>
        <taxon>Chitinophagaceae</taxon>
        <taxon>Rurimicrobium</taxon>
    </lineage>
</organism>
<name>A0ABP8MTC1_9BACT</name>
<accession>A0ABP8MTC1</accession>
<dbReference type="InterPro" id="IPR029028">
    <property type="entry name" value="Alpha/beta_knot_MTases"/>
</dbReference>
<proteinExistence type="predicted"/>
<dbReference type="InterPro" id="IPR004441">
    <property type="entry name" value="rRNA_MeTrfase_TrmH"/>
</dbReference>
<gene>
    <name evidence="4" type="primary">rlmB</name>
    <name evidence="4" type="ORF">GCM10023092_19870</name>
</gene>
<dbReference type="SMART" id="SM00967">
    <property type="entry name" value="SpoU_sub_bind"/>
    <property type="match status" value="1"/>
</dbReference>
<dbReference type="InterPro" id="IPR013123">
    <property type="entry name" value="SpoU_subst-bd"/>
</dbReference>
<keyword evidence="5" id="KW-1185">Reference proteome</keyword>
<feature type="domain" description="RNA 2-O ribose methyltransferase substrate binding" evidence="3">
    <location>
        <begin position="18"/>
        <end position="92"/>
    </location>
</feature>
<dbReference type="Pfam" id="PF08032">
    <property type="entry name" value="SpoU_sub_bind"/>
    <property type="match status" value="1"/>
</dbReference>
<dbReference type="SUPFAM" id="SSF75217">
    <property type="entry name" value="alpha/beta knot"/>
    <property type="match status" value="1"/>
</dbReference>
<dbReference type="Proteomes" id="UP001501410">
    <property type="component" value="Unassembled WGS sequence"/>
</dbReference>
<protein>
    <submittedName>
        <fullName evidence="4">23S rRNA (Guanosine(2251)-2'-O)-methyltransferase RlmB</fullName>
    </submittedName>
</protein>
<evidence type="ECO:0000313" key="4">
    <source>
        <dbReference type="EMBL" id="GAA4455727.1"/>
    </source>
</evidence>
<reference evidence="5" key="1">
    <citation type="journal article" date="2019" name="Int. J. Syst. Evol. Microbiol.">
        <title>The Global Catalogue of Microorganisms (GCM) 10K type strain sequencing project: providing services to taxonomists for standard genome sequencing and annotation.</title>
        <authorList>
            <consortium name="The Broad Institute Genomics Platform"/>
            <consortium name="The Broad Institute Genome Sequencing Center for Infectious Disease"/>
            <person name="Wu L."/>
            <person name="Ma J."/>
        </authorList>
    </citation>
    <scope>NUCLEOTIDE SEQUENCE [LARGE SCALE GENOMIC DNA]</scope>
    <source>
        <strain evidence="5">JCM 31921</strain>
    </source>
</reference>
<dbReference type="Gene3D" id="3.40.1280.10">
    <property type="match status" value="1"/>
</dbReference>
<comment type="caution">
    <text evidence="4">The sequence shown here is derived from an EMBL/GenBank/DDBJ whole genome shotgun (WGS) entry which is preliminary data.</text>
</comment>
<dbReference type="InterPro" id="IPR029064">
    <property type="entry name" value="Ribosomal_eL30-like_sf"/>
</dbReference>
<evidence type="ECO:0000256" key="1">
    <source>
        <dbReference type="ARBA" id="ARBA00022603"/>
    </source>
</evidence>
<dbReference type="PANTHER" id="PTHR46429">
    <property type="entry name" value="23S RRNA (GUANOSINE-2'-O-)-METHYLTRANSFERASE RLMB"/>
    <property type="match status" value="1"/>
</dbReference>
<keyword evidence="1" id="KW-0489">Methyltransferase</keyword>
<dbReference type="CDD" id="cd18103">
    <property type="entry name" value="SpoU-like_RlmB"/>
    <property type="match status" value="1"/>
</dbReference>
<evidence type="ECO:0000313" key="5">
    <source>
        <dbReference type="Proteomes" id="UP001501410"/>
    </source>
</evidence>
<dbReference type="NCBIfam" id="TIGR00186">
    <property type="entry name" value="rRNA_methyl_3"/>
    <property type="match status" value="1"/>
</dbReference>
<sequence length="258" mass="27888">MEHRKKHFSPRPKSPLPLLVGRKPVAEALEQGQSVEKIFLLRSATGEDISHIKQLAKERNVPVSQVPVEKLNNLTKTQHQGVIAWTSLLEYVDLQEAISFITDKGQVPLFVLLDGVTDVRNVGAIARSALCCGAQGLILPTSHAASLTEEAIKTSAGALRQIMLCRIPSVPQAIDILRLNGIQVLGTHLKASVPVFEADFTAPSAIVMGAEDTGIGKDVIKRADQLIHIPMANSFDSLNVSVAAGMILYEAAKQRLLQ</sequence>
<dbReference type="PANTHER" id="PTHR46429:SF1">
    <property type="entry name" value="23S RRNA (GUANOSINE-2'-O-)-METHYLTRANSFERASE RLMB"/>
    <property type="match status" value="1"/>
</dbReference>
<evidence type="ECO:0000256" key="2">
    <source>
        <dbReference type="ARBA" id="ARBA00022679"/>
    </source>
</evidence>
<evidence type="ECO:0000259" key="3">
    <source>
        <dbReference type="SMART" id="SM00967"/>
    </source>
</evidence>
<keyword evidence="2" id="KW-0808">Transferase</keyword>
<dbReference type="RefSeq" id="WP_344826229.1">
    <property type="nucleotide sequence ID" value="NZ_BAABEZ010000022.1"/>
</dbReference>
<dbReference type="InterPro" id="IPR029026">
    <property type="entry name" value="tRNA_m1G_MTases_N"/>
</dbReference>
<dbReference type="SUPFAM" id="SSF55315">
    <property type="entry name" value="L30e-like"/>
    <property type="match status" value="1"/>
</dbReference>
<dbReference type="Gene3D" id="3.30.1330.30">
    <property type="match status" value="1"/>
</dbReference>
<dbReference type="InterPro" id="IPR001537">
    <property type="entry name" value="SpoU_MeTrfase"/>
</dbReference>
<dbReference type="EMBL" id="BAABEZ010000022">
    <property type="protein sequence ID" value="GAA4455727.1"/>
    <property type="molecule type" value="Genomic_DNA"/>
</dbReference>